<evidence type="ECO:0000313" key="3">
    <source>
        <dbReference type="Proteomes" id="UP001169027"/>
    </source>
</evidence>
<feature type="transmembrane region" description="Helical" evidence="1">
    <location>
        <begin position="197"/>
        <end position="219"/>
    </location>
</feature>
<dbReference type="EMBL" id="JAUKVY010000015">
    <property type="protein sequence ID" value="MDO1534759.1"/>
    <property type="molecule type" value="Genomic_DNA"/>
</dbReference>
<keyword evidence="1" id="KW-0812">Transmembrane</keyword>
<feature type="transmembrane region" description="Helical" evidence="1">
    <location>
        <begin position="80"/>
        <end position="101"/>
    </location>
</feature>
<proteinExistence type="predicted"/>
<reference evidence="2" key="1">
    <citation type="submission" date="2023-06" db="EMBL/GenBank/DDBJ databases">
        <authorList>
            <person name="Jiang Y."/>
            <person name="Liu Q."/>
        </authorList>
    </citation>
    <scope>NUCLEOTIDE SEQUENCE</scope>
    <source>
        <strain evidence="2">CGMCC 1.12090</strain>
    </source>
</reference>
<gene>
    <name evidence="2" type="ORF">Q2T77_20915</name>
</gene>
<comment type="caution">
    <text evidence="2">The sequence shown here is derived from an EMBL/GenBank/DDBJ whole genome shotgun (WGS) entry which is preliminary data.</text>
</comment>
<sequence>MQWRYLQMPGWLRLLCGAAVGVAVGFGLGLLPKPIDGVARGLLGWCVGAAAYLLPAWWLAETCDPDRTRARAQAQDQPSALILAIMVSVIGVSMVVIAMLLQSVPQLSGAQRVGHIALGLVALTGSWLMIHTIYAFHYAHRYYQAELTPKPQGPGLKFPGKLPPDYFDFLYHSFVVGMTSQVSDVQVTSHEMRRITLVHGVLSFGFNMLVLALSINVVASSMQAGAG</sequence>
<keyword evidence="1" id="KW-0472">Membrane</keyword>
<feature type="transmembrane region" description="Helical" evidence="1">
    <location>
        <begin position="113"/>
        <end position="136"/>
    </location>
</feature>
<protein>
    <submittedName>
        <fullName evidence="2">DUF1345 domain-containing protein</fullName>
    </submittedName>
</protein>
<dbReference type="RefSeq" id="WP_301812518.1">
    <property type="nucleotide sequence ID" value="NZ_JAUJZH010000015.1"/>
</dbReference>
<dbReference type="Proteomes" id="UP001169027">
    <property type="component" value="Unassembled WGS sequence"/>
</dbReference>
<dbReference type="Pfam" id="PF07077">
    <property type="entry name" value="DUF1345"/>
    <property type="match status" value="1"/>
</dbReference>
<dbReference type="InterPro" id="IPR009781">
    <property type="entry name" value="DUF1345"/>
</dbReference>
<accession>A0ABT8S770</accession>
<organism evidence="2 3">
    <name type="scientific">Variovorax ginsengisoli</name>
    <dbReference type="NCBI Taxonomy" id="363844"/>
    <lineage>
        <taxon>Bacteria</taxon>
        <taxon>Pseudomonadati</taxon>
        <taxon>Pseudomonadota</taxon>
        <taxon>Betaproteobacteria</taxon>
        <taxon>Burkholderiales</taxon>
        <taxon>Comamonadaceae</taxon>
        <taxon>Variovorax</taxon>
    </lineage>
</organism>
<feature type="transmembrane region" description="Helical" evidence="1">
    <location>
        <begin position="12"/>
        <end position="30"/>
    </location>
</feature>
<evidence type="ECO:0000313" key="2">
    <source>
        <dbReference type="EMBL" id="MDO1534759.1"/>
    </source>
</evidence>
<feature type="transmembrane region" description="Helical" evidence="1">
    <location>
        <begin position="42"/>
        <end position="60"/>
    </location>
</feature>
<keyword evidence="3" id="KW-1185">Reference proteome</keyword>
<keyword evidence="1" id="KW-1133">Transmembrane helix</keyword>
<evidence type="ECO:0000256" key="1">
    <source>
        <dbReference type="SAM" id="Phobius"/>
    </source>
</evidence>
<name>A0ABT8S770_9BURK</name>